<evidence type="ECO:0000313" key="3">
    <source>
        <dbReference type="Proteomes" id="UP000199400"/>
    </source>
</evidence>
<proteinExistence type="predicted"/>
<organism evidence="2 3">
    <name type="scientific">Nannocystis exedens</name>
    <dbReference type="NCBI Taxonomy" id="54"/>
    <lineage>
        <taxon>Bacteria</taxon>
        <taxon>Pseudomonadati</taxon>
        <taxon>Myxococcota</taxon>
        <taxon>Polyangia</taxon>
        <taxon>Nannocystales</taxon>
        <taxon>Nannocystaceae</taxon>
        <taxon>Nannocystis</taxon>
    </lineage>
</organism>
<dbReference type="Proteomes" id="UP000199400">
    <property type="component" value="Unassembled WGS sequence"/>
</dbReference>
<reference evidence="3" key="1">
    <citation type="submission" date="2016-10" db="EMBL/GenBank/DDBJ databases">
        <authorList>
            <person name="Varghese N."/>
            <person name="Submissions S."/>
        </authorList>
    </citation>
    <scope>NUCLEOTIDE SEQUENCE [LARGE SCALE GENOMIC DNA]</scope>
    <source>
        <strain evidence="3">ATCC 25963</strain>
    </source>
</reference>
<evidence type="ECO:0000313" key="2">
    <source>
        <dbReference type="EMBL" id="SFE94113.1"/>
    </source>
</evidence>
<dbReference type="EMBL" id="FOMX01000023">
    <property type="protein sequence ID" value="SFE94113.1"/>
    <property type="molecule type" value="Genomic_DNA"/>
</dbReference>
<evidence type="ECO:0000256" key="1">
    <source>
        <dbReference type="SAM" id="MobiDB-lite"/>
    </source>
</evidence>
<keyword evidence="3" id="KW-1185">Reference proteome</keyword>
<accession>A0A1I2EN32</accession>
<dbReference type="AlphaFoldDB" id="A0A1I2EN32"/>
<protein>
    <submittedName>
        <fullName evidence="2">Uncharacterized protein</fullName>
    </submittedName>
</protein>
<dbReference type="RefSeq" id="WP_096331732.1">
    <property type="nucleotide sequence ID" value="NZ_FOMX01000023.1"/>
</dbReference>
<sequence>MSFRSPRPSVRGFSGGALLAALGLFLALYGTIVNIAEASRALAASKESLAKSIRTPVASLEARRTIDVHRRPRAPQSVDCADVRAAGLAPSPRNPADPATTRESTRDAAVTATAVRPGAARR</sequence>
<feature type="region of interest" description="Disordered" evidence="1">
    <location>
        <begin position="85"/>
        <end position="122"/>
    </location>
</feature>
<name>A0A1I2EN32_9BACT</name>
<gene>
    <name evidence="2" type="ORF">SAMN02745121_06151</name>
</gene>